<dbReference type="SUPFAM" id="SSF57667">
    <property type="entry name" value="beta-beta-alpha zinc fingers"/>
    <property type="match status" value="4"/>
</dbReference>
<evidence type="ECO:0000256" key="11">
    <source>
        <dbReference type="PROSITE-ProRule" id="PRU00042"/>
    </source>
</evidence>
<dbReference type="InterPro" id="IPR050888">
    <property type="entry name" value="ZnF_C2H2-type_TF"/>
</dbReference>
<dbReference type="FunFam" id="3.30.160.60:FF:000097">
    <property type="entry name" value="Zinc finger protein"/>
    <property type="match status" value="1"/>
</dbReference>
<keyword evidence="5 11" id="KW-0863">Zinc-finger</keyword>
<keyword evidence="9" id="KW-0804">Transcription</keyword>
<dbReference type="InterPro" id="IPR036236">
    <property type="entry name" value="Znf_C2H2_sf"/>
</dbReference>
<evidence type="ECO:0000256" key="5">
    <source>
        <dbReference type="ARBA" id="ARBA00022771"/>
    </source>
</evidence>
<dbReference type="Pfam" id="PF00096">
    <property type="entry name" value="zf-C2H2"/>
    <property type="match status" value="2"/>
</dbReference>
<dbReference type="PANTHER" id="PTHR24406">
    <property type="entry name" value="TRANSCRIPTIONAL REPRESSOR CTCFL-RELATED"/>
    <property type="match status" value="1"/>
</dbReference>
<keyword evidence="8 12" id="KW-0238">DNA-binding</keyword>
<keyword evidence="3" id="KW-0479">Metal-binding</keyword>
<feature type="region of interest" description="Disordered" evidence="13">
    <location>
        <begin position="161"/>
        <end position="236"/>
    </location>
</feature>
<evidence type="ECO:0000256" key="2">
    <source>
        <dbReference type="ARBA" id="ARBA00004123"/>
    </source>
</evidence>
<dbReference type="Proteomes" id="UP000018467">
    <property type="component" value="Unassembled WGS sequence"/>
</dbReference>
<dbReference type="FunFam" id="3.30.160.60:FF:000774">
    <property type="entry name" value="Zinc finger protein"/>
    <property type="match status" value="1"/>
</dbReference>
<dbReference type="GO" id="GO:0008270">
    <property type="term" value="F:zinc ion binding"/>
    <property type="evidence" value="ECO:0007669"/>
    <property type="project" value="UniProtKB-KW"/>
</dbReference>
<comment type="function">
    <text evidence="1">May be involved in transcriptional regulation.</text>
</comment>
<keyword evidence="10" id="KW-0539">Nucleus</keyword>
<reference evidence="16" key="4">
    <citation type="submission" date="2025-09" db="UniProtKB">
        <authorList>
            <consortium name="Ensembl"/>
        </authorList>
    </citation>
    <scope>IDENTIFICATION</scope>
</reference>
<evidence type="ECO:0000256" key="3">
    <source>
        <dbReference type="ARBA" id="ARBA00022723"/>
    </source>
</evidence>
<feature type="domain" description="C2H2-type" evidence="14">
    <location>
        <begin position="452"/>
        <end position="479"/>
    </location>
</feature>
<keyword evidence="6" id="KW-0862">Zinc</keyword>
<evidence type="ECO:0000259" key="15">
    <source>
        <dbReference type="PROSITE" id="PS50950"/>
    </source>
</evidence>
<dbReference type="PROSITE" id="PS00028">
    <property type="entry name" value="ZINC_FINGER_C2H2_1"/>
    <property type="match status" value="6"/>
</dbReference>
<keyword evidence="17" id="KW-1185">Reference proteome</keyword>
<dbReference type="SMART" id="SM00355">
    <property type="entry name" value="ZnF_C2H2"/>
    <property type="match status" value="7"/>
</dbReference>
<dbReference type="SUPFAM" id="SSF57716">
    <property type="entry name" value="Glucocorticoid receptor-like (DNA-binding domain)"/>
    <property type="match status" value="1"/>
</dbReference>
<reference evidence="16" key="3">
    <citation type="submission" date="2025-08" db="UniProtKB">
        <authorList>
            <consortium name="Ensembl"/>
        </authorList>
    </citation>
    <scope>IDENTIFICATION</scope>
</reference>
<feature type="compositionally biased region" description="Acidic residues" evidence="13">
    <location>
        <begin position="548"/>
        <end position="569"/>
    </location>
</feature>
<evidence type="ECO:0000256" key="10">
    <source>
        <dbReference type="ARBA" id="ARBA00023242"/>
    </source>
</evidence>
<dbReference type="SMART" id="SM00980">
    <property type="entry name" value="THAP"/>
    <property type="match status" value="1"/>
</dbReference>
<proteinExistence type="predicted"/>
<dbReference type="PROSITE" id="PS50950">
    <property type="entry name" value="ZF_THAP"/>
    <property type="match status" value="1"/>
</dbReference>
<dbReference type="Gene3D" id="3.30.160.60">
    <property type="entry name" value="Classic Zinc Finger"/>
    <property type="match status" value="4"/>
</dbReference>
<dbReference type="InterPro" id="IPR006612">
    <property type="entry name" value="THAP_Znf"/>
</dbReference>
<evidence type="ECO:0000256" key="9">
    <source>
        <dbReference type="ARBA" id="ARBA00023163"/>
    </source>
</evidence>
<feature type="region of interest" description="Disordered" evidence="13">
    <location>
        <begin position="511"/>
        <end position="592"/>
    </location>
</feature>
<evidence type="ECO:0000256" key="6">
    <source>
        <dbReference type="ARBA" id="ARBA00022833"/>
    </source>
</evidence>
<reference evidence="17" key="2">
    <citation type="journal article" date="2014" name="Nat. Commun.">
        <title>The cavefish genome reveals candidate genes for eye loss.</title>
        <authorList>
            <person name="McGaugh S.E."/>
            <person name="Gross J.B."/>
            <person name="Aken B."/>
            <person name="Blin M."/>
            <person name="Borowsky R."/>
            <person name="Chalopin D."/>
            <person name="Hinaux H."/>
            <person name="Jeffery W.R."/>
            <person name="Keene A."/>
            <person name="Ma L."/>
            <person name="Minx P."/>
            <person name="Murphy D."/>
            <person name="O'Quin K.E."/>
            <person name="Retaux S."/>
            <person name="Rohner N."/>
            <person name="Searle S.M."/>
            <person name="Stahl B.A."/>
            <person name="Tabin C."/>
            <person name="Volff J.N."/>
            <person name="Yoshizawa M."/>
            <person name="Warren W.C."/>
        </authorList>
    </citation>
    <scope>NUCLEOTIDE SEQUENCE [LARGE SCALE GENOMIC DNA]</scope>
    <source>
        <strain evidence="17">female</strain>
    </source>
</reference>
<dbReference type="AlphaFoldDB" id="A0A3B1J4S0"/>
<evidence type="ECO:0000256" key="8">
    <source>
        <dbReference type="ARBA" id="ARBA00023125"/>
    </source>
</evidence>
<organism evidence="16 17">
    <name type="scientific">Astyanax mexicanus</name>
    <name type="common">Blind cave fish</name>
    <name type="synonym">Astyanax fasciatus mexicanus</name>
    <dbReference type="NCBI Taxonomy" id="7994"/>
    <lineage>
        <taxon>Eukaryota</taxon>
        <taxon>Metazoa</taxon>
        <taxon>Chordata</taxon>
        <taxon>Craniata</taxon>
        <taxon>Vertebrata</taxon>
        <taxon>Euteleostomi</taxon>
        <taxon>Actinopterygii</taxon>
        <taxon>Neopterygii</taxon>
        <taxon>Teleostei</taxon>
        <taxon>Ostariophysi</taxon>
        <taxon>Characiformes</taxon>
        <taxon>Characoidei</taxon>
        <taxon>Acestrorhamphidae</taxon>
        <taxon>Acestrorhamphinae</taxon>
        <taxon>Astyanax</taxon>
    </lineage>
</organism>
<reference evidence="17" key="1">
    <citation type="submission" date="2013-03" db="EMBL/GenBank/DDBJ databases">
        <authorList>
            <person name="Jeffery W."/>
            <person name="Warren W."/>
            <person name="Wilson R.K."/>
        </authorList>
    </citation>
    <scope>NUCLEOTIDE SEQUENCE</scope>
    <source>
        <strain evidence="17">female</strain>
    </source>
</reference>
<keyword evidence="7" id="KW-0805">Transcription regulation</keyword>
<feature type="domain" description="C2H2-type" evidence="14">
    <location>
        <begin position="424"/>
        <end position="451"/>
    </location>
</feature>
<sequence>MMKRCAVLSCPNTLSQEGPLSFHRLPYADVRRLVRWLRFLGRDVNTPLPALRRLDLRICSAHFSPRDFCCPRGRSSARLRGLRKLRSTAVPSRNQQPAEPAADQQIAEVSVVLSADDDCLQTPDSSSITQEVSDVKDVLDLNTKDTDLESSLLMQTNLDKADEEAGKECNDTSMASAEEGASSNEEEEEEEEAFSDAEDDAEGDQADSEYLPSSSGESAKNSEDDEADEDSTSHKPFQKTFRPDVWCLDCEAHVEISCIIKKHQRVYCCQQCVSEDSVGIQSLEDLPVRFDSRVSFHKHAITVHGAPEQPAEFKTCEDCGKLNRVEDEHHVCECKIKPFSCELCSKRFLTENGRKVHYRRLHGNYTHFCKYCMINFTTKESKLRHEQVHNTRGLPYRCPNCSLRFKDFHERNKHLKSHGGKKGYLCSTCGMRFFKVTSYERHLLIHSGEKPYRCDVCERSFNQAGHLKSHMRLHTGEKPFMCEQCGECFNHNVSLKNHLLRQHGIDTKYLPTKKGKRIGRPFSDVPQKRRCKGQNETITQPQSSVPAEEFEGEEEMMGDEDSDSAEESQESQSDKIDCKRKAKGRNKNKTMD</sequence>
<dbReference type="InterPro" id="IPR013087">
    <property type="entry name" value="Znf_C2H2_type"/>
</dbReference>
<feature type="domain" description="C2H2-type" evidence="14">
    <location>
        <begin position="339"/>
        <end position="362"/>
    </location>
</feature>
<evidence type="ECO:0000313" key="16">
    <source>
        <dbReference type="Ensembl" id="ENSAMXP00000036835.1"/>
    </source>
</evidence>
<evidence type="ECO:0000256" key="1">
    <source>
        <dbReference type="ARBA" id="ARBA00003767"/>
    </source>
</evidence>
<dbReference type="PROSITE" id="PS50157">
    <property type="entry name" value="ZINC_FINGER_C2H2_2"/>
    <property type="match status" value="5"/>
</dbReference>
<dbReference type="GO" id="GO:0003677">
    <property type="term" value="F:DNA binding"/>
    <property type="evidence" value="ECO:0007669"/>
    <property type="project" value="UniProtKB-UniRule"/>
</dbReference>
<protein>
    <submittedName>
        <fullName evidence="16">Zinc finger and SCAN domain-containing protein 22-like</fullName>
    </submittedName>
</protein>
<evidence type="ECO:0000259" key="14">
    <source>
        <dbReference type="PROSITE" id="PS50157"/>
    </source>
</evidence>
<accession>A0A3B1J4S0</accession>
<feature type="domain" description="C2H2-type" evidence="14">
    <location>
        <begin position="396"/>
        <end position="423"/>
    </location>
</feature>
<evidence type="ECO:0000256" key="13">
    <source>
        <dbReference type="SAM" id="MobiDB-lite"/>
    </source>
</evidence>
<dbReference type="Bgee" id="ENSAMXG00000031390">
    <property type="expression patterns" value="Expressed in testis and 14 other cell types or tissues"/>
</dbReference>
<keyword evidence="4" id="KW-0677">Repeat</keyword>
<evidence type="ECO:0000313" key="17">
    <source>
        <dbReference type="Proteomes" id="UP000018467"/>
    </source>
</evidence>
<evidence type="ECO:0000256" key="7">
    <source>
        <dbReference type="ARBA" id="ARBA00023015"/>
    </source>
</evidence>
<dbReference type="GO" id="GO:0005634">
    <property type="term" value="C:nucleus"/>
    <property type="evidence" value="ECO:0007669"/>
    <property type="project" value="UniProtKB-SubCell"/>
</dbReference>
<feature type="compositionally biased region" description="Polar residues" evidence="13">
    <location>
        <begin position="534"/>
        <end position="545"/>
    </location>
</feature>
<feature type="domain" description="THAP-type" evidence="15">
    <location>
        <begin position="1"/>
        <end position="94"/>
    </location>
</feature>
<feature type="compositionally biased region" description="Basic residues" evidence="13">
    <location>
        <begin position="580"/>
        <end position="592"/>
    </location>
</feature>
<dbReference type="Ensembl" id="ENSAMXT00000048706.1">
    <property type="protein sequence ID" value="ENSAMXP00000036835.1"/>
    <property type="gene ID" value="ENSAMXG00000031390.1"/>
</dbReference>
<dbReference type="InParanoid" id="A0A3B1J4S0"/>
<dbReference type="SMART" id="SM00692">
    <property type="entry name" value="DM3"/>
    <property type="match status" value="1"/>
</dbReference>
<feature type="domain" description="C2H2-type" evidence="14">
    <location>
        <begin position="480"/>
        <end position="503"/>
    </location>
</feature>
<feature type="compositionally biased region" description="Acidic residues" evidence="13">
    <location>
        <begin position="184"/>
        <end position="207"/>
    </location>
</feature>
<comment type="subcellular location">
    <subcellularLocation>
        <location evidence="2">Nucleus</location>
    </subcellularLocation>
</comment>
<dbReference type="GeneTree" id="ENSGT00940000161979"/>
<evidence type="ECO:0000256" key="4">
    <source>
        <dbReference type="ARBA" id="ARBA00022737"/>
    </source>
</evidence>
<evidence type="ECO:0000256" key="12">
    <source>
        <dbReference type="PROSITE-ProRule" id="PRU00309"/>
    </source>
</evidence>
<feature type="compositionally biased region" description="Basic and acidic residues" evidence="13">
    <location>
        <begin position="161"/>
        <end position="170"/>
    </location>
</feature>
<name>A0A3B1J4S0_ASTMX</name>